<dbReference type="PANTHER" id="PTHR10693:SF20">
    <property type="entry name" value="AT27578P"/>
    <property type="match status" value="1"/>
</dbReference>
<dbReference type="SUPFAM" id="SSF54427">
    <property type="entry name" value="NTF2-like"/>
    <property type="match status" value="1"/>
</dbReference>
<dbReference type="Gene3D" id="3.30.70.330">
    <property type="match status" value="1"/>
</dbReference>
<feature type="compositionally biased region" description="Low complexity" evidence="3">
    <location>
        <begin position="291"/>
        <end position="312"/>
    </location>
</feature>
<name>A0A8T2QHT8_CERRI</name>
<dbReference type="InterPro" id="IPR018222">
    <property type="entry name" value="Nuclear_transport_factor_2_euk"/>
</dbReference>
<dbReference type="EMBL" id="CM035440">
    <property type="protein sequence ID" value="KAH7283105.1"/>
    <property type="molecule type" value="Genomic_DNA"/>
</dbReference>
<evidence type="ECO:0000313" key="6">
    <source>
        <dbReference type="EMBL" id="KAH7283105.1"/>
    </source>
</evidence>
<dbReference type="Gene3D" id="3.10.450.50">
    <property type="match status" value="1"/>
</dbReference>
<dbReference type="OrthoDB" id="339151at2759"/>
<evidence type="ECO:0000256" key="1">
    <source>
        <dbReference type="ARBA" id="ARBA00022884"/>
    </source>
</evidence>
<evidence type="ECO:0000313" key="7">
    <source>
        <dbReference type="Proteomes" id="UP000825935"/>
    </source>
</evidence>
<dbReference type="SMART" id="SM00360">
    <property type="entry name" value="RRM"/>
    <property type="match status" value="1"/>
</dbReference>
<evidence type="ECO:0000256" key="3">
    <source>
        <dbReference type="SAM" id="MobiDB-lite"/>
    </source>
</evidence>
<gene>
    <name evidence="6" type="ORF">KP509_35G060800</name>
</gene>
<dbReference type="Pfam" id="PF02136">
    <property type="entry name" value="NTF2"/>
    <property type="match status" value="1"/>
</dbReference>
<dbReference type="OMA" id="TEYGYNQ"/>
<dbReference type="PROSITE" id="PS50177">
    <property type="entry name" value="NTF2_DOMAIN"/>
    <property type="match status" value="1"/>
</dbReference>
<evidence type="ECO:0000259" key="4">
    <source>
        <dbReference type="PROSITE" id="PS50102"/>
    </source>
</evidence>
<dbReference type="CDD" id="cd00590">
    <property type="entry name" value="RRM_SF"/>
    <property type="match status" value="1"/>
</dbReference>
<dbReference type="InterPro" id="IPR012677">
    <property type="entry name" value="Nucleotide-bd_a/b_plait_sf"/>
</dbReference>
<keyword evidence="7" id="KW-1185">Reference proteome</keyword>
<dbReference type="CDD" id="cd00780">
    <property type="entry name" value="NTF2"/>
    <property type="match status" value="1"/>
</dbReference>
<dbReference type="SUPFAM" id="SSF54928">
    <property type="entry name" value="RNA-binding domain, RBD"/>
    <property type="match status" value="1"/>
</dbReference>
<sequence>MASQHSTPTSSAPSASLIGNVFVNRYYNLLHETPHLGHRFYTEESRISRAEPLPETWVETATTLSGIHEKIMSSDYHKMRFEIMTVDSQESTSGRVLVMVTGALYNAAGMRRMFVQTFILVSQEKSYYIYNDIFRFLDGEKVIQKFNPQFAGSTTNPHDSTVTIVKDQGFCKATTVPESPEEIDATASSEPHILKYSSFRESEAVMGSNEHTEPLQLTDVSGSSEDALVEMSASTRIVQGEDEALSSKTIEQHSAMKESKMEMPKKSYASILRLRKEGMKSATPTPSNLNSSKTSSTHEQFSSSSASQENQTAVHSRLTGQQKSLEHAEDPVIAHGEGDGVSVYVKSLPLNVTMADLETQFSKFGPLKSGGIDLRNQRIGVCYAFIEFEEASSAQRAIEASPINMSGRQVYVEEKRIMLFQGGRGRANQGRGYQTDSLHGRSFYGSGRVLGRGTMDSVRDFSNSRGRGIATTRGAYGTSSLGRLNSQSGITFRPMRRGGSQITRNAPPVRNRMMVAAA</sequence>
<dbReference type="InterPro" id="IPR035979">
    <property type="entry name" value="RBD_domain_sf"/>
</dbReference>
<dbReference type="EMBL" id="CM035440">
    <property type="protein sequence ID" value="KAH7283103.1"/>
    <property type="molecule type" value="Genomic_DNA"/>
</dbReference>
<dbReference type="InterPro" id="IPR000504">
    <property type="entry name" value="RRM_dom"/>
</dbReference>
<comment type="caution">
    <text evidence="6">The sequence shown here is derived from an EMBL/GenBank/DDBJ whole genome shotgun (WGS) entry which is preliminary data.</text>
</comment>
<feature type="domain" description="RRM" evidence="4">
    <location>
        <begin position="341"/>
        <end position="424"/>
    </location>
</feature>
<evidence type="ECO:0000259" key="5">
    <source>
        <dbReference type="PROSITE" id="PS50177"/>
    </source>
</evidence>
<organism evidence="6 7">
    <name type="scientific">Ceratopteris richardii</name>
    <name type="common">Triangle waterfern</name>
    <dbReference type="NCBI Taxonomy" id="49495"/>
    <lineage>
        <taxon>Eukaryota</taxon>
        <taxon>Viridiplantae</taxon>
        <taxon>Streptophyta</taxon>
        <taxon>Embryophyta</taxon>
        <taxon>Tracheophyta</taxon>
        <taxon>Polypodiopsida</taxon>
        <taxon>Polypodiidae</taxon>
        <taxon>Polypodiales</taxon>
        <taxon>Pteridineae</taxon>
        <taxon>Pteridaceae</taxon>
        <taxon>Parkerioideae</taxon>
        <taxon>Ceratopteris</taxon>
    </lineage>
</organism>
<dbReference type="FunFam" id="3.10.450.50:FF:000003">
    <property type="entry name" value="Nuclear transport factor 2 family protein"/>
    <property type="match status" value="1"/>
</dbReference>
<dbReference type="GO" id="GO:1990904">
    <property type="term" value="C:ribonucleoprotein complex"/>
    <property type="evidence" value="ECO:0007669"/>
    <property type="project" value="TreeGrafter"/>
</dbReference>
<dbReference type="GO" id="GO:0003729">
    <property type="term" value="F:mRNA binding"/>
    <property type="evidence" value="ECO:0007669"/>
    <property type="project" value="TreeGrafter"/>
</dbReference>
<dbReference type="AlphaFoldDB" id="A0A8T2QHT8"/>
<dbReference type="GO" id="GO:0005829">
    <property type="term" value="C:cytosol"/>
    <property type="evidence" value="ECO:0007669"/>
    <property type="project" value="TreeGrafter"/>
</dbReference>
<dbReference type="PANTHER" id="PTHR10693">
    <property type="entry name" value="RAS GTPASE-ACTIVATING PROTEIN-BINDING PROTEIN"/>
    <property type="match status" value="1"/>
</dbReference>
<accession>A0A8T2QHT8</accession>
<dbReference type="PROSITE" id="PS50102">
    <property type="entry name" value="RRM"/>
    <property type="match status" value="1"/>
</dbReference>
<protein>
    <submittedName>
        <fullName evidence="6">Uncharacterized protein</fullName>
    </submittedName>
</protein>
<feature type="region of interest" description="Disordered" evidence="3">
    <location>
        <begin position="279"/>
        <end position="326"/>
    </location>
</feature>
<reference evidence="6" key="1">
    <citation type="submission" date="2021-08" db="EMBL/GenBank/DDBJ databases">
        <title>WGS assembly of Ceratopteris richardii.</title>
        <authorList>
            <person name="Marchant D.B."/>
            <person name="Chen G."/>
            <person name="Jenkins J."/>
            <person name="Shu S."/>
            <person name="Leebens-Mack J."/>
            <person name="Grimwood J."/>
            <person name="Schmutz J."/>
            <person name="Soltis P."/>
            <person name="Soltis D."/>
            <person name="Chen Z.-H."/>
        </authorList>
    </citation>
    <scope>NUCLEOTIDE SEQUENCE</scope>
    <source>
        <strain evidence="6">Whitten #5841</strain>
        <tissue evidence="6">Leaf</tissue>
    </source>
</reference>
<dbReference type="Pfam" id="PF00076">
    <property type="entry name" value="RRM_1"/>
    <property type="match status" value="1"/>
</dbReference>
<keyword evidence="1 2" id="KW-0694">RNA-binding</keyword>
<feature type="domain" description="NTF2" evidence="5">
    <location>
        <begin position="18"/>
        <end position="136"/>
    </location>
</feature>
<dbReference type="InterPro" id="IPR032710">
    <property type="entry name" value="NTF2-like_dom_sf"/>
</dbReference>
<dbReference type="InterPro" id="IPR039539">
    <property type="entry name" value="Ras_GTPase_bind_prot"/>
</dbReference>
<dbReference type="Proteomes" id="UP000825935">
    <property type="component" value="Chromosome 35"/>
</dbReference>
<evidence type="ECO:0000256" key="2">
    <source>
        <dbReference type="PROSITE-ProRule" id="PRU00176"/>
    </source>
</evidence>
<dbReference type="InterPro" id="IPR002075">
    <property type="entry name" value="NTF2_dom"/>
</dbReference>
<proteinExistence type="predicted"/>